<dbReference type="PANTHER" id="PTHR45985">
    <property type="match status" value="1"/>
</dbReference>
<dbReference type="CDD" id="cd10919">
    <property type="entry name" value="CE4_CDA_like"/>
    <property type="match status" value="1"/>
</dbReference>
<keyword evidence="3" id="KW-1185">Reference proteome</keyword>
<dbReference type="GO" id="GO:0016810">
    <property type="term" value="F:hydrolase activity, acting on carbon-nitrogen (but not peptide) bonds"/>
    <property type="evidence" value="ECO:0007669"/>
    <property type="project" value="InterPro"/>
</dbReference>
<protein>
    <submittedName>
        <fullName evidence="2">Glycoside hydrolase/deacetylase, beta/alpha-barrel domain-containing protein</fullName>
    </submittedName>
</protein>
<proteinExistence type="predicted"/>
<dbReference type="EMBL" id="KE560649">
    <property type="protein sequence ID" value="EPZ36133.1"/>
    <property type="molecule type" value="Genomic_DNA"/>
</dbReference>
<dbReference type="OMA" id="EQNRAPY"/>
<dbReference type="InterPro" id="IPR002509">
    <property type="entry name" value="NODB_dom"/>
</dbReference>
<evidence type="ECO:0000313" key="3">
    <source>
        <dbReference type="Proteomes" id="UP000030755"/>
    </source>
</evidence>
<dbReference type="InterPro" id="IPR011330">
    <property type="entry name" value="Glyco_hydro/deAcase_b/a-brl"/>
</dbReference>
<sequence>MDPKTLPQFIVLTFDDAVTQYILEGGVNKVLLNQTNNFGCPVPATFYVSIQYTDFYLLQVLKQQGHEIAIHTVNHVGNPSEQEITRCRDAINKWTGNAIKTEDMVGFRAPFLQLNVNTVDALKKNSFLYDSSVPADYEANNIWPYTLDNGYVQTKCDNEICKGFGKFPGLWNVPMWNIYSTSNARLTSMDYVDNDMYGSFMKTFNEKYNGNRSPMGIFLHPAWLIGSDDNVRALNKFIKEVTKKDDVFFVTNRQLIEYMKNPVTFDKVKESIKGEGECINGMRYPLQVTDGDVCDGADNNRNGIIDENGITQCVYSSCTIRTCLKECPADIPRYDNVFPSPKQGQCSIQKGLTLTANQLSPVGENPYQKAGKIYKEGTYSNNKRNEDDISDAGQSVASYNVNIDTSNAESKKPLAFLMVLGFLILFPLRQ</sequence>
<dbReference type="STRING" id="988480.A0A075B1A6"/>
<evidence type="ECO:0000259" key="1">
    <source>
        <dbReference type="Pfam" id="PF01522"/>
    </source>
</evidence>
<dbReference type="GO" id="GO:0005975">
    <property type="term" value="P:carbohydrate metabolic process"/>
    <property type="evidence" value="ECO:0007669"/>
    <property type="project" value="InterPro"/>
</dbReference>
<dbReference type="Gene3D" id="3.20.20.370">
    <property type="entry name" value="Glycoside hydrolase/deacetylase"/>
    <property type="match status" value="1"/>
</dbReference>
<reference evidence="2 3" key="1">
    <citation type="journal article" date="2013" name="Curr. Biol.">
        <title>Shared signatures of parasitism and phylogenomics unite Cryptomycota and microsporidia.</title>
        <authorList>
            <person name="James T.Y."/>
            <person name="Pelin A."/>
            <person name="Bonen L."/>
            <person name="Ahrendt S."/>
            <person name="Sain D."/>
            <person name="Corradi N."/>
            <person name="Stajich J.E."/>
        </authorList>
    </citation>
    <scope>NUCLEOTIDE SEQUENCE [LARGE SCALE GENOMIC DNA]</scope>
    <source>
        <strain evidence="2 3">CSF55</strain>
    </source>
</reference>
<dbReference type="PANTHER" id="PTHR45985:SF3">
    <property type="entry name" value="CHITIN DEACETYLASE-LIKE 4"/>
    <property type="match status" value="1"/>
</dbReference>
<organism evidence="2 3">
    <name type="scientific">Rozella allomycis (strain CSF55)</name>
    <dbReference type="NCBI Taxonomy" id="988480"/>
    <lineage>
        <taxon>Eukaryota</taxon>
        <taxon>Fungi</taxon>
        <taxon>Fungi incertae sedis</taxon>
        <taxon>Cryptomycota</taxon>
        <taxon>Cryptomycota incertae sedis</taxon>
        <taxon>Rozella</taxon>
    </lineage>
</organism>
<dbReference type="SUPFAM" id="SSF88713">
    <property type="entry name" value="Glycoside hydrolase/deacetylase"/>
    <property type="match status" value="1"/>
</dbReference>
<dbReference type="HOGENOM" id="CLU_022576_0_0_1"/>
<dbReference type="InterPro" id="IPR052740">
    <property type="entry name" value="CE4"/>
</dbReference>
<keyword evidence="2" id="KW-0378">Hydrolase</keyword>
<dbReference type="Proteomes" id="UP000030755">
    <property type="component" value="Unassembled WGS sequence"/>
</dbReference>
<feature type="domain" description="NodB homology" evidence="1">
    <location>
        <begin position="5"/>
        <end position="125"/>
    </location>
</feature>
<gene>
    <name evidence="2" type="ORF">O9G_004037</name>
</gene>
<evidence type="ECO:0000313" key="2">
    <source>
        <dbReference type="EMBL" id="EPZ36133.1"/>
    </source>
</evidence>
<dbReference type="Pfam" id="PF01522">
    <property type="entry name" value="Polysacc_deac_1"/>
    <property type="match status" value="1"/>
</dbReference>
<accession>A0A075B1A6</accession>
<dbReference type="OrthoDB" id="504708at2759"/>
<dbReference type="AlphaFoldDB" id="A0A075B1A6"/>
<name>A0A075B1A6_ROZAC</name>